<dbReference type="Pfam" id="PF07729">
    <property type="entry name" value="FCD"/>
    <property type="match status" value="1"/>
</dbReference>
<dbReference type="Proteomes" id="UP000324252">
    <property type="component" value="Unassembled WGS sequence"/>
</dbReference>
<dbReference type="PANTHER" id="PTHR43537:SF49">
    <property type="entry name" value="TRANSCRIPTIONAL REGULATORY PROTEIN"/>
    <property type="match status" value="1"/>
</dbReference>
<evidence type="ECO:0000256" key="2">
    <source>
        <dbReference type="ARBA" id="ARBA00023125"/>
    </source>
</evidence>
<dbReference type="SUPFAM" id="SSF48008">
    <property type="entry name" value="GntR ligand-binding domain-like"/>
    <property type="match status" value="1"/>
</dbReference>
<dbReference type="OrthoDB" id="7620579at2"/>
<sequence length="225" mass="25237">MNKVNSKVNRSTEIRQIIESQIISGQRKPGERLEELQLARDFNVSRTPVREALSQLENSGLIESRGRQGTVVRTISAQQVLGVMEVLGALEMLAAGLAARRMSQDERDALVKKHEESASLVENRDFEAFEAINRELHELIYAGSRNSHLREKIVGERRIMEIVRPSIFRSVGRLEKSFQEHAAIVEEIANANDAQAERLMREHVATGGNVFADLVANLRAKTEKG</sequence>
<dbReference type="EMBL" id="FQZZ01000008">
    <property type="protein sequence ID" value="SHK69689.1"/>
    <property type="molecule type" value="Genomic_DNA"/>
</dbReference>
<evidence type="ECO:0000256" key="1">
    <source>
        <dbReference type="ARBA" id="ARBA00023015"/>
    </source>
</evidence>
<name>A0A1H0L9K2_9RHOB</name>
<dbReference type="Gene3D" id="1.20.120.530">
    <property type="entry name" value="GntR ligand-binding domain-like"/>
    <property type="match status" value="1"/>
</dbReference>
<dbReference type="PROSITE" id="PS50949">
    <property type="entry name" value="HTH_GNTR"/>
    <property type="match status" value="1"/>
</dbReference>
<dbReference type="SUPFAM" id="SSF46785">
    <property type="entry name" value="Winged helix' DNA-binding domain"/>
    <property type="match status" value="1"/>
</dbReference>
<protein>
    <submittedName>
        <fullName evidence="5">Transcriptional regulator, GntR family</fullName>
    </submittedName>
</protein>
<dbReference type="InterPro" id="IPR008920">
    <property type="entry name" value="TF_FadR/GntR_C"/>
</dbReference>
<reference evidence="5 6" key="1">
    <citation type="submission" date="2016-11" db="EMBL/GenBank/DDBJ databases">
        <authorList>
            <person name="Varghese N."/>
            <person name="Submissions S."/>
        </authorList>
    </citation>
    <scope>NUCLEOTIDE SEQUENCE [LARGE SCALE GENOMIC DNA]</scope>
    <source>
        <strain evidence="5 6">DSM 29620</strain>
    </source>
</reference>
<keyword evidence="6" id="KW-1185">Reference proteome</keyword>
<dbReference type="SMART" id="SM00345">
    <property type="entry name" value="HTH_GNTR"/>
    <property type="match status" value="1"/>
</dbReference>
<evidence type="ECO:0000259" key="4">
    <source>
        <dbReference type="PROSITE" id="PS50949"/>
    </source>
</evidence>
<evidence type="ECO:0000313" key="6">
    <source>
        <dbReference type="Proteomes" id="UP000324252"/>
    </source>
</evidence>
<dbReference type="RefSeq" id="WP_149789149.1">
    <property type="nucleotide sequence ID" value="NZ_FNIO01000007.1"/>
</dbReference>
<evidence type="ECO:0000313" key="5">
    <source>
        <dbReference type="EMBL" id="SHK69689.1"/>
    </source>
</evidence>
<dbReference type="SMART" id="SM00895">
    <property type="entry name" value="FCD"/>
    <property type="match status" value="1"/>
</dbReference>
<gene>
    <name evidence="5" type="ORF">SAMN05444142_1085</name>
</gene>
<evidence type="ECO:0000256" key="3">
    <source>
        <dbReference type="ARBA" id="ARBA00023163"/>
    </source>
</evidence>
<dbReference type="PANTHER" id="PTHR43537">
    <property type="entry name" value="TRANSCRIPTIONAL REGULATOR, GNTR FAMILY"/>
    <property type="match status" value="1"/>
</dbReference>
<dbReference type="GO" id="GO:0003677">
    <property type="term" value="F:DNA binding"/>
    <property type="evidence" value="ECO:0007669"/>
    <property type="project" value="UniProtKB-KW"/>
</dbReference>
<accession>A0A1H0L9K2</accession>
<dbReference type="InterPro" id="IPR036390">
    <property type="entry name" value="WH_DNA-bd_sf"/>
</dbReference>
<feature type="domain" description="HTH gntR-type" evidence="4">
    <location>
        <begin position="8"/>
        <end position="75"/>
    </location>
</feature>
<organism evidence="5 6">
    <name type="scientific">Lutimaribacter pacificus</name>
    <dbReference type="NCBI Taxonomy" id="391948"/>
    <lineage>
        <taxon>Bacteria</taxon>
        <taxon>Pseudomonadati</taxon>
        <taxon>Pseudomonadota</taxon>
        <taxon>Alphaproteobacteria</taxon>
        <taxon>Rhodobacterales</taxon>
        <taxon>Roseobacteraceae</taxon>
        <taxon>Lutimaribacter</taxon>
    </lineage>
</organism>
<dbReference type="GO" id="GO:0003700">
    <property type="term" value="F:DNA-binding transcription factor activity"/>
    <property type="evidence" value="ECO:0007669"/>
    <property type="project" value="InterPro"/>
</dbReference>
<proteinExistence type="predicted"/>
<keyword evidence="1" id="KW-0805">Transcription regulation</keyword>
<dbReference type="Pfam" id="PF00392">
    <property type="entry name" value="GntR"/>
    <property type="match status" value="1"/>
</dbReference>
<dbReference type="InterPro" id="IPR000524">
    <property type="entry name" value="Tscrpt_reg_HTH_GntR"/>
</dbReference>
<dbReference type="PRINTS" id="PR00035">
    <property type="entry name" value="HTHGNTR"/>
</dbReference>
<keyword evidence="2" id="KW-0238">DNA-binding</keyword>
<dbReference type="AlphaFoldDB" id="A0A1H0L9K2"/>
<dbReference type="InterPro" id="IPR036388">
    <property type="entry name" value="WH-like_DNA-bd_sf"/>
</dbReference>
<dbReference type="Gene3D" id="1.10.10.10">
    <property type="entry name" value="Winged helix-like DNA-binding domain superfamily/Winged helix DNA-binding domain"/>
    <property type="match status" value="1"/>
</dbReference>
<dbReference type="CDD" id="cd07377">
    <property type="entry name" value="WHTH_GntR"/>
    <property type="match status" value="1"/>
</dbReference>
<keyword evidence="3" id="KW-0804">Transcription</keyword>
<dbReference type="InterPro" id="IPR011711">
    <property type="entry name" value="GntR_C"/>
</dbReference>